<sequence>MIIEIKTIVVKPGFSDQVVERFGQPGGPITEIPGFIDLSVMVNRKKKEEEEVAIIIRWESEEAWKAWEKSPAHLEGHRQSRQNGKPEYVIGGSTNFYDVKTVKTAQG</sequence>
<dbReference type="Pfam" id="PF03992">
    <property type="entry name" value="ABM"/>
    <property type="match status" value="1"/>
</dbReference>
<comment type="caution">
    <text evidence="2">The sequence shown here is derived from an EMBL/GenBank/DDBJ whole genome shotgun (WGS) entry which is preliminary data.</text>
</comment>
<keyword evidence="3" id="KW-1185">Reference proteome</keyword>
<organism evidence="2 3">
    <name type="scientific">Cohnella xylanilytica</name>
    <dbReference type="NCBI Taxonomy" id="557555"/>
    <lineage>
        <taxon>Bacteria</taxon>
        <taxon>Bacillati</taxon>
        <taxon>Bacillota</taxon>
        <taxon>Bacilli</taxon>
        <taxon>Bacillales</taxon>
        <taxon>Paenibacillaceae</taxon>
        <taxon>Cohnella</taxon>
    </lineage>
</organism>
<dbReference type="InterPro" id="IPR050404">
    <property type="entry name" value="Heme-degrading_MO"/>
</dbReference>
<dbReference type="Proteomes" id="UP000553776">
    <property type="component" value="Unassembled WGS sequence"/>
</dbReference>
<evidence type="ECO:0000259" key="1">
    <source>
        <dbReference type="PROSITE" id="PS51725"/>
    </source>
</evidence>
<gene>
    <name evidence="2" type="ORF">H7B90_08730</name>
</gene>
<dbReference type="InterPro" id="IPR007138">
    <property type="entry name" value="ABM_dom"/>
</dbReference>
<dbReference type="PANTHER" id="PTHR34474">
    <property type="entry name" value="SIGNAL TRANSDUCTION PROTEIN TRAP"/>
    <property type="match status" value="1"/>
</dbReference>
<feature type="domain" description="ABM" evidence="1">
    <location>
        <begin position="2"/>
        <end position="96"/>
    </location>
</feature>
<proteinExistence type="predicted"/>
<reference evidence="2 3" key="1">
    <citation type="submission" date="2020-08" db="EMBL/GenBank/DDBJ databases">
        <title>Cohnella phylogeny.</title>
        <authorList>
            <person name="Dunlap C."/>
        </authorList>
    </citation>
    <scope>NUCLEOTIDE SEQUENCE [LARGE SCALE GENOMIC DNA]</scope>
    <source>
        <strain evidence="2 3">DSM 25239</strain>
    </source>
</reference>
<evidence type="ECO:0000313" key="3">
    <source>
        <dbReference type="Proteomes" id="UP000553776"/>
    </source>
</evidence>
<dbReference type="InterPro" id="IPR011008">
    <property type="entry name" value="Dimeric_a/b-barrel"/>
</dbReference>
<dbReference type="PANTHER" id="PTHR34474:SF1">
    <property type="entry name" value="HEME-DEGRADING MONOOXYGENASE HMOA"/>
    <property type="match status" value="1"/>
</dbReference>
<dbReference type="Gene3D" id="3.30.70.100">
    <property type="match status" value="1"/>
</dbReference>
<dbReference type="RefSeq" id="WP_185135479.1">
    <property type="nucleotide sequence ID" value="NZ_JACJVR010000031.1"/>
</dbReference>
<protein>
    <submittedName>
        <fullName evidence="2">Antibiotic biosynthesis monooxygenase</fullName>
    </submittedName>
</protein>
<accession>A0A841U030</accession>
<name>A0A841U030_9BACL</name>
<evidence type="ECO:0000313" key="2">
    <source>
        <dbReference type="EMBL" id="MBB6691480.1"/>
    </source>
</evidence>
<dbReference type="GO" id="GO:0004497">
    <property type="term" value="F:monooxygenase activity"/>
    <property type="evidence" value="ECO:0007669"/>
    <property type="project" value="UniProtKB-KW"/>
</dbReference>
<keyword evidence="2" id="KW-0503">Monooxygenase</keyword>
<keyword evidence="2" id="KW-0560">Oxidoreductase</keyword>
<dbReference type="SUPFAM" id="SSF54909">
    <property type="entry name" value="Dimeric alpha+beta barrel"/>
    <property type="match status" value="1"/>
</dbReference>
<dbReference type="AlphaFoldDB" id="A0A841U030"/>
<dbReference type="PROSITE" id="PS51725">
    <property type="entry name" value="ABM"/>
    <property type="match status" value="1"/>
</dbReference>
<dbReference type="EMBL" id="JACJVR010000031">
    <property type="protein sequence ID" value="MBB6691480.1"/>
    <property type="molecule type" value="Genomic_DNA"/>
</dbReference>